<dbReference type="Proteomes" id="UP000048948">
    <property type="component" value="Unassembled WGS sequence"/>
</dbReference>
<reference evidence="1 2" key="1">
    <citation type="submission" date="2015-03" db="EMBL/GenBank/DDBJ databases">
        <authorList>
            <consortium name="Pathogen Informatics"/>
        </authorList>
    </citation>
    <scope>NUCLEOTIDE SEQUENCE [LARGE SCALE GENOMIC DNA]</scope>
    <source>
        <strain evidence="1 2">Bir 172</strain>
    </source>
</reference>
<organism evidence="1 2">
    <name type="scientific">Mycobacterium tuberculosis</name>
    <dbReference type="NCBI Taxonomy" id="1773"/>
    <lineage>
        <taxon>Bacteria</taxon>
        <taxon>Bacillati</taxon>
        <taxon>Actinomycetota</taxon>
        <taxon>Actinomycetes</taxon>
        <taxon>Mycobacteriales</taxon>
        <taxon>Mycobacteriaceae</taxon>
        <taxon>Mycobacterium</taxon>
        <taxon>Mycobacterium tuberculosis complex</taxon>
    </lineage>
</organism>
<accession>A0A655AXR7</accession>
<dbReference type="AlphaFoldDB" id="A0A655AXR7"/>
<name>A0A655AXR7_MYCTX</name>
<dbReference type="EMBL" id="CNGE01002174">
    <property type="protein sequence ID" value="CKU80464.1"/>
    <property type="molecule type" value="Genomic_DNA"/>
</dbReference>
<protein>
    <submittedName>
        <fullName evidence="1">Uncharacterized protein</fullName>
    </submittedName>
</protein>
<gene>
    <name evidence="1" type="ORF">ERS027646_04956</name>
</gene>
<evidence type="ECO:0000313" key="1">
    <source>
        <dbReference type="EMBL" id="CKU80464.1"/>
    </source>
</evidence>
<proteinExistence type="predicted"/>
<sequence length="41" mass="4491">MVEVEVGEHNVSNVGRAVAELFDLAGRGFGLQECRPQDMTE</sequence>
<evidence type="ECO:0000313" key="2">
    <source>
        <dbReference type="Proteomes" id="UP000048948"/>
    </source>
</evidence>